<comment type="similarity">
    <text evidence="2">Belongs to the WD repeat EDC4 family.</text>
</comment>
<evidence type="ECO:0000259" key="8">
    <source>
        <dbReference type="Pfam" id="PF24106"/>
    </source>
</evidence>
<dbReference type="InterPro" id="IPR036322">
    <property type="entry name" value="WD40_repeat_dom_sf"/>
</dbReference>
<dbReference type="PANTHER" id="PTHR15598">
    <property type="entry name" value="ENHANCER OF MRNA-DECAPPING PROTEIN 4"/>
    <property type="match status" value="1"/>
</dbReference>
<dbReference type="FunFam" id="2.130.10.10:FF:000817">
    <property type="entry name" value="WGS project CABT00000000 data, contig 2.15"/>
    <property type="match status" value="1"/>
</dbReference>
<feature type="compositionally biased region" description="Polar residues" evidence="7">
    <location>
        <begin position="1421"/>
        <end position="1463"/>
    </location>
</feature>
<feature type="compositionally biased region" description="Polar residues" evidence="7">
    <location>
        <begin position="347"/>
        <end position="363"/>
    </location>
</feature>
<feature type="region of interest" description="Disordered" evidence="7">
    <location>
        <begin position="1"/>
        <end position="104"/>
    </location>
</feature>
<feature type="region of interest" description="Disordered" evidence="7">
    <location>
        <begin position="1048"/>
        <end position="1168"/>
    </location>
</feature>
<feature type="coiled-coil region" evidence="6">
    <location>
        <begin position="1346"/>
        <end position="1373"/>
    </location>
</feature>
<evidence type="ECO:0000256" key="5">
    <source>
        <dbReference type="ARBA" id="ARBA00022737"/>
    </source>
</evidence>
<feature type="compositionally biased region" description="Low complexity" evidence="7">
    <location>
        <begin position="1122"/>
        <end position="1132"/>
    </location>
</feature>
<dbReference type="InterPro" id="IPR055393">
    <property type="entry name" value="Beta-prop_EDC4L"/>
</dbReference>
<organism evidence="9 10">
    <name type="scientific">Neoarthrinium moseri</name>
    <dbReference type="NCBI Taxonomy" id="1658444"/>
    <lineage>
        <taxon>Eukaryota</taxon>
        <taxon>Fungi</taxon>
        <taxon>Dikarya</taxon>
        <taxon>Ascomycota</taxon>
        <taxon>Pezizomycotina</taxon>
        <taxon>Sordariomycetes</taxon>
        <taxon>Xylariomycetidae</taxon>
        <taxon>Amphisphaeriales</taxon>
        <taxon>Apiosporaceae</taxon>
        <taxon>Neoarthrinium</taxon>
    </lineage>
</organism>
<evidence type="ECO:0000256" key="3">
    <source>
        <dbReference type="ARBA" id="ARBA00022490"/>
    </source>
</evidence>
<comment type="subcellular location">
    <subcellularLocation>
        <location evidence="1">Cytoplasm</location>
        <location evidence="1">P-body</location>
    </subcellularLocation>
</comment>
<keyword evidence="6" id="KW-0175">Coiled coil</keyword>
<proteinExistence type="inferred from homology"/>
<dbReference type="GO" id="GO:0031087">
    <property type="term" value="P:deadenylation-independent decapping of nuclear-transcribed mRNA"/>
    <property type="evidence" value="ECO:0007669"/>
    <property type="project" value="InterPro"/>
</dbReference>
<dbReference type="Pfam" id="PF24106">
    <property type="entry name" value="Beta-prop_EDC4L"/>
    <property type="match status" value="1"/>
</dbReference>
<evidence type="ECO:0000256" key="2">
    <source>
        <dbReference type="ARBA" id="ARBA00009639"/>
    </source>
</evidence>
<reference evidence="9" key="1">
    <citation type="submission" date="2021-03" db="EMBL/GenBank/DDBJ databases">
        <title>Revisited historic fungal species revealed as producer of novel bioactive compounds through whole genome sequencing and comparative genomics.</title>
        <authorList>
            <person name="Vignolle G.A."/>
            <person name="Hochenegger N."/>
            <person name="Mach R.L."/>
            <person name="Mach-Aigner A.R."/>
            <person name="Javad Rahimi M."/>
            <person name="Salim K.A."/>
            <person name="Chan C.M."/>
            <person name="Lim L.B.L."/>
            <person name="Cai F."/>
            <person name="Druzhinina I.S."/>
            <person name="U'Ren J.M."/>
            <person name="Derntl C."/>
        </authorList>
    </citation>
    <scope>NUCLEOTIDE SEQUENCE</scope>
    <source>
        <strain evidence="9">TUCIM 5799</strain>
    </source>
</reference>
<dbReference type="EMBL" id="JAFIMR010000038">
    <property type="protein sequence ID" value="KAI1857939.1"/>
    <property type="molecule type" value="Genomic_DNA"/>
</dbReference>
<dbReference type="Gene3D" id="2.130.10.10">
    <property type="entry name" value="YVTN repeat-like/Quinoprotein amine dehydrogenase"/>
    <property type="match status" value="1"/>
</dbReference>
<dbReference type="Proteomes" id="UP000829685">
    <property type="component" value="Unassembled WGS sequence"/>
</dbReference>
<dbReference type="InterPro" id="IPR015943">
    <property type="entry name" value="WD40/YVTN_repeat-like_dom_sf"/>
</dbReference>
<feature type="region of interest" description="Disordered" evidence="7">
    <location>
        <begin position="1421"/>
        <end position="1466"/>
    </location>
</feature>
<evidence type="ECO:0000256" key="6">
    <source>
        <dbReference type="SAM" id="Coils"/>
    </source>
</evidence>
<dbReference type="InterPro" id="IPR045152">
    <property type="entry name" value="EDC4-like"/>
</dbReference>
<feature type="compositionally biased region" description="Gly residues" evidence="7">
    <location>
        <begin position="56"/>
        <end position="69"/>
    </location>
</feature>
<dbReference type="GO" id="GO:0000932">
    <property type="term" value="C:P-body"/>
    <property type="evidence" value="ECO:0007669"/>
    <property type="project" value="UniProtKB-SubCell"/>
</dbReference>
<feature type="compositionally biased region" description="Basic and acidic residues" evidence="7">
    <location>
        <begin position="279"/>
        <end position="295"/>
    </location>
</feature>
<comment type="caution">
    <text evidence="9">The sequence shown here is derived from an EMBL/GenBank/DDBJ whole genome shotgun (WGS) entry which is preliminary data.</text>
</comment>
<evidence type="ECO:0000313" key="10">
    <source>
        <dbReference type="Proteomes" id="UP000829685"/>
    </source>
</evidence>
<gene>
    <name evidence="9" type="ORF">JX265_010969</name>
</gene>
<sequence>MASYNPSGANDPNNHNHLQSMLARLQAGRSAGNPSDERDLLSRFATLNQANQSHGGYYGSSSAGGGGGHQPEDTDSPLMSGSDVFPPPAAPTPPMSHFSHSHGPPGLMGMTMGLGPIGSMPPSAGSAGAPGDQSANLLNLLKFKDNGGGSTHSSTHSHRNSHSSAPGLPSFDGSTNLPQPAGATTIHAPVPMPADPQGFLASLMKGDHHQESQRQEGHPAPAPAGSWNAAPGPAEDTQTYLLNLLQRKKPSQTDQQSANESAHPTTLTPQSTTQGSAHDQSRDLHGARDTPEKALEGSTSTHFPFLGQQHHAPSPPTKPEYSSPASQNGVGRKTIFDYKDPFDDLSQAPSPHNRTPKSMTSGSHAHGATAPTFQILKKAPSATSSPGAHEHRFEQKHISSRRSPAFSPENHSPAAFEANRAHYDSSADFTKEPVSKAVGDIAQTVNEEAQEALARAEGEEAQARIARELEDMLAAKSEAEFDEKSEIVARDIQHELQKEENSGILEDSLPPEMAKAIHDIVDEAAHSQPVADSWESAEADEIVVIEEEASPVKVYNFPMKPWISISLQENEEPRPQFRDEVILDIARVKKEFDQIDRNLVSATETYIIYGMSKAGGLRVIRQDDGRDAKLFTDTKDRIFNVAVSSTPADLNTPHKESIIGTGISGTVYYELIKNGEKDYLDDAHPEQHGFALPPITTQEGDAPGGVLKTRARTSSTHPEYFAVGRGKTISIVWPSFIMQNNLFKPGHDRVVDTETLSKKCSLRINTGKAGKDFTFSQDDTTIVSLDKSGRVKFWDVRDLTAADEGSDPRFPMPAQTSLEVKEPLMTLTTTPEGEKAWPTSVLLLDKQRPYQKRCALRYMIVGMKQNHTLQLWDLALGKPVQEFNLPHSKESDAVCSVMYHPPTGMIVVGHPTRNSIYFLHLSAPKYTLKGLSQVDFIQKLVAKDSSVPEPDSTAVISGVREYSFANKGVIRSLDMLTTPAASSDSDEQTLFELYAMHSKGVSGICIKQNELGWTKDNKVVAPVDALATGVVKIGKLKELPAIQPIESQTAEDSVSLPIRTGRSGAKDKENTQPTSGEDVARKGTEDVPSTSNQHDRKSETNATPSQLEKAERRSRKKKDKAAAAAAEKNAAAGENGTAQAVQVTPASGKNTEAKASSTTSQSVTSSDSFQSAVKQVETTVANAVEQALRENRQKMDQEARSREGAFKKSQQNLLDVVSATLDNNVQQLLTKTISSQFEQRVIPALDEILKQTVSDQINRIVTDQLDNKLTGRISHAVQNQMQKLLPNTVGQALLKPEVTRAVTSKLTDGLASEVQKTFVEALNDSVTPAFSRMAVAAATKMVDDVHKQAAAQIEDLEQKLHADSNKIDQLSSLVNTLSETVATMAKSQAEFQTHFRRMYDGSSQDRRPESQQAAKHIPFSQTGAAPQSHNQSFGSQASSRHQAYSSPSAHSGNQVMTYPSSGSGVAKDQDLERKIGEIAAQVNGDEIEGALVRWLQSDRKDEIFAHLWSRLNTAPLQTLSPLVGLAVIAELAQNLDGPHLNERIDWVGVIIGSLYKSLPNIDSQVREVIPNILGGFINNMEALYARVAREVPTGSTILGRMSSSIGMARRIVDTARNPHMRDY</sequence>
<evidence type="ECO:0000256" key="7">
    <source>
        <dbReference type="SAM" id="MobiDB-lite"/>
    </source>
</evidence>
<feature type="compositionally biased region" description="Pro residues" evidence="7">
    <location>
        <begin position="85"/>
        <end position="94"/>
    </location>
</feature>
<evidence type="ECO:0000256" key="1">
    <source>
        <dbReference type="ARBA" id="ARBA00004201"/>
    </source>
</evidence>
<dbReference type="PANTHER" id="PTHR15598:SF5">
    <property type="entry name" value="ENHANCER OF MRNA-DECAPPING PROTEIN 4"/>
    <property type="match status" value="1"/>
</dbReference>
<evidence type="ECO:0000256" key="4">
    <source>
        <dbReference type="ARBA" id="ARBA00022574"/>
    </source>
</evidence>
<feature type="compositionally biased region" description="Basic and acidic residues" evidence="7">
    <location>
        <begin position="205"/>
        <end position="217"/>
    </location>
</feature>
<keyword evidence="3" id="KW-0963">Cytoplasm</keyword>
<evidence type="ECO:0000313" key="9">
    <source>
        <dbReference type="EMBL" id="KAI1857939.1"/>
    </source>
</evidence>
<feature type="region of interest" description="Disordered" evidence="7">
    <location>
        <begin position="142"/>
        <end position="412"/>
    </location>
</feature>
<keyword evidence="5" id="KW-0677">Repeat</keyword>
<feature type="compositionally biased region" description="Basic and acidic residues" evidence="7">
    <location>
        <begin position="388"/>
        <end position="397"/>
    </location>
</feature>
<keyword evidence="4" id="KW-0853">WD repeat</keyword>
<protein>
    <recommendedName>
        <fullName evidence="8">EDC4-like protein pdc1 beta-propeller domain-containing protein</fullName>
    </recommendedName>
</protein>
<feature type="domain" description="EDC4-like protein pdc1 beta-propeller" evidence="8">
    <location>
        <begin position="760"/>
        <end position="948"/>
    </location>
</feature>
<feature type="compositionally biased region" description="Polar residues" evidence="7">
    <location>
        <begin position="1"/>
        <end position="19"/>
    </location>
</feature>
<keyword evidence="10" id="KW-1185">Reference proteome</keyword>
<name>A0A9Q0AHY2_9PEZI</name>
<dbReference type="SUPFAM" id="SSF50978">
    <property type="entry name" value="WD40 repeat-like"/>
    <property type="match status" value="1"/>
</dbReference>
<feature type="compositionally biased region" description="Low complexity" evidence="7">
    <location>
        <begin position="1156"/>
        <end position="1168"/>
    </location>
</feature>
<dbReference type="OrthoDB" id="21128at2759"/>
<feature type="compositionally biased region" description="Polar residues" evidence="7">
    <location>
        <begin position="1136"/>
        <end position="1155"/>
    </location>
</feature>
<accession>A0A9Q0AHY2</accession>
<feature type="compositionally biased region" description="Polar residues" evidence="7">
    <location>
        <begin position="252"/>
        <end position="278"/>
    </location>
</feature>